<dbReference type="GO" id="GO:0005634">
    <property type="term" value="C:nucleus"/>
    <property type="evidence" value="ECO:0007669"/>
    <property type="project" value="UniProtKB-SubCell"/>
</dbReference>
<reference evidence="9" key="2">
    <citation type="submission" date="2007-04" db="EMBL/GenBank/DDBJ databases">
        <title>The genome of the human body louse.</title>
        <authorList>
            <consortium name="The Human Body Louse Genome Consortium"/>
            <person name="Kirkness E."/>
            <person name="Walenz B."/>
            <person name="Hass B."/>
            <person name="Bruggner R."/>
            <person name="Strausberg R."/>
        </authorList>
    </citation>
    <scope>NUCLEOTIDE SEQUENCE</scope>
    <source>
        <strain evidence="9">USDA</strain>
    </source>
</reference>
<keyword evidence="4 6" id="KW-0694">RNA-binding</keyword>
<evidence type="ECO:0000256" key="3">
    <source>
        <dbReference type="ARBA" id="ARBA00022816"/>
    </source>
</evidence>
<dbReference type="SUPFAM" id="SSF54928">
    <property type="entry name" value="RNA-binding domain, RBD"/>
    <property type="match status" value="1"/>
</dbReference>
<dbReference type="Pfam" id="PF13865">
    <property type="entry name" value="FoP_duplication"/>
    <property type="match status" value="1"/>
</dbReference>
<keyword evidence="11" id="KW-1185">Reference proteome</keyword>
<evidence type="ECO:0000313" key="11">
    <source>
        <dbReference type="Proteomes" id="UP000009046"/>
    </source>
</evidence>
<dbReference type="GO" id="GO:0003729">
    <property type="term" value="F:mRNA binding"/>
    <property type="evidence" value="ECO:0007669"/>
    <property type="project" value="TreeGrafter"/>
</dbReference>
<dbReference type="SMART" id="SM00360">
    <property type="entry name" value="RRM"/>
    <property type="match status" value="1"/>
</dbReference>
<proteinExistence type="predicted"/>
<evidence type="ECO:0000256" key="6">
    <source>
        <dbReference type="PROSITE-ProRule" id="PRU00176"/>
    </source>
</evidence>
<organism>
    <name type="scientific">Pediculus humanus subsp. corporis</name>
    <name type="common">Body louse</name>
    <dbReference type="NCBI Taxonomy" id="121224"/>
    <lineage>
        <taxon>Eukaryota</taxon>
        <taxon>Metazoa</taxon>
        <taxon>Ecdysozoa</taxon>
        <taxon>Arthropoda</taxon>
        <taxon>Hexapoda</taxon>
        <taxon>Insecta</taxon>
        <taxon>Pterygota</taxon>
        <taxon>Neoptera</taxon>
        <taxon>Paraneoptera</taxon>
        <taxon>Psocodea</taxon>
        <taxon>Troctomorpha</taxon>
        <taxon>Phthiraptera</taxon>
        <taxon>Anoplura</taxon>
        <taxon>Pediculidae</taxon>
        <taxon>Pediculus</taxon>
    </lineage>
</organism>
<dbReference type="Gene3D" id="3.30.70.330">
    <property type="match status" value="1"/>
</dbReference>
<dbReference type="KEGG" id="phu:Phum_PHUM023420"/>
<evidence type="ECO:0000313" key="10">
    <source>
        <dbReference type="EnsemblMetazoa" id="PHUM023420-PA"/>
    </source>
</evidence>
<dbReference type="EMBL" id="DS235000">
    <property type="protein sequence ID" value="EEB10177.1"/>
    <property type="molecule type" value="Genomic_DNA"/>
</dbReference>
<evidence type="ECO:0000256" key="7">
    <source>
        <dbReference type="SAM" id="MobiDB-lite"/>
    </source>
</evidence>
<accession>E0V9X1</accession>
<dbReference type="InterPro" id="IPR000504">
    <property type="entry name" value="RRM_dom"/>
</dbReference>
<dbReference type="InterPro" id="IPR012677">
    <property type="entry name" value="Nucleotide-bd_a/b_plait_sf"/>
</dbReference>
<dbReference type="RefSeq" id="XP_002422915.1">
    <property type="nucleotide sequence ID" value="XM_002422870.1"/>
</dbReference>
<comment type="subcellular location">
    <subcellularLocation>
        <location evidence="1">Nucleus</location>
    </subcellularLocation>
</comment>
<dbReference type="InParanoid" id="E0V9X1"/>
<dbReference type="EnsemblMetazoa" id="PHUM023420-RA">
    <property type="protein sequence ID" value="PHUM023420-PA"/>
    <property type="gene ID" value="PHUM023420"/>
</dbReference>
<dbReference type="eggNOG" id="KOG0533">
    <property type="taxonomic scope" value="Eukaryota"/>
</dbReference>
<dbReference type="OrthoDB" id="1049195at2759"/>
<dbReference type="FunCoup" id="E0V9X1">
    <property type="interactions" value="1737"/>
</dbReference>
<dbReference type="FunFam" id="3.30.70.330:FF:000273">
    <property type="entry name" value="THO complex subunit 4"/>
    <property type="match status" value="1"/>
</dbReference>
<sequence>MEKKYMFLICELPYQIIFKLQQIFLAQCIICYKKGGVFHSNTQRRPFCCKLFSVVKLILFNFFFTMVDKVDMSLADIIKQSKQGRGTNRRRRGNTRAFGGGNRRSRGSLRNTVGGGALRSRRSANLRSPYSRGTGDIESRWQHDMFDGFAPVRSPRGVQGAMGPAKLLISNLEFGVSDSDVTELFAEFGPLKSAAVHYDRSGRSLGTADVIFLRREDAIKAMMQYNSVPLDGRPMNIQLITSEVPSFGGNKQGVRQGRVQKAGGRQGFQRGRGNRRSGDGRGNAKNQDRQLTAEELDAELDAYAKKQNKIVSVVL</sequence>
<evidence type="ECO:0000256" key="1">
    <source>
        <dbReference type="ARBA" id="ARBA00004123"/>
    </source>
</evidence>
<evidence type="ECO:0000259" key="8">
    <source>
        <dbReference type="PROSITE" id="PS50102"/>
    </source>
</evidence>
<dbReference type="Proteomes" id="UP000009046">
    <property type="component" value="Unassembled WGS sequence"/>
</dbReference>
<dbReference type="AlphaFoldDB" id="E0V9X1"/>
<dbReference type="InterPro" id="IPR025715">
    <property type="entry name" value="FoP_C"/>
</dbReference>
<dbReference type="SMART" id="SM01218">
    <property type="entry name" value="FoP_duplication"/>
    <property type="match status" value="1"/>
</dbReference>
<dbReference type="InterPro" id="IPR035979">
    <property type="entry name" value="RBD_domain_sf"/>
</dbReference>
<dbReference type="CDD" id="cd12680">
    <property type="entry name" value="RRM_THOC4"/>
    <property type="match status" value="1"/>
</dbReference>
<keyword evidence="3" id="KW-0509">mRNA transport</keyword>
<dbReference type="PROSITE" id="PS50102">
    <property type="entry name" value="RRM"/>
    <property type="match status" value="1"/>
</dbReference>
<evidence type="ECO:0000313" key="9">
    <source>
        <dbReference type="EMBL" id="EEB10177.1"/>
    </source>
</evidence>
<reference evidence="10" key="3">
    <citation type="submission" date="2020-05" db="UniProtKB">
        <authorList>
            <consortium name="EnsemblMetazoa"/>
        </authorList>
    </citation>
    <scope>IDENTIFICATION</scope>
    <source>
        <strain evidence="10">USDA</strain>
    </source>
</reference>
<evidence type="ECO:0000256" key="5">
    <source>
        <dbReference type="ARBA" id="ARBA00023242"/>
    </source>
</evidence>
<feature type="region of interest" description="Disordered" evidence="7">
    <location>
        <begin position="81"/>
        <end position="116"/>
    </location>
</feature>
<keyword evidence="2" id="KW-0813">Transport</keyword>
<dbReference type="VEuPathDB" id="VectorBase:PHUM023420"/>
<dbReference type="HOGENOM" id="CLU_052367_0_1_1"/>
<dbReference type="PANTHER" id="PTHR19965:SF82">
    <property type="entry name" value="THO COMPLEX SUBUNIT 4"/>
    <property type="match status" value="1"/>
</dbReference>
<dbReference type="STRING" id="121224.E0V9X1"/>
<evidence type="ECO:0000256" key="4">
    <source>
        <dbReference type="ARBA" id="ARBA00022884"/>
    </source>
</evidence>
<dbReference type="OMA" id="YNAECKM"/>
<keyword evidence="5" id="KW-0539">Nucleus</keyword>
<dbReference type="Pfam" id="PF00076">
    <property type="entry name" value="RRM_1"/>
    <property type="match status" value="1"/>
</dbReference>
<dbReference type="PANTHER" id="PTHR19965">
    <property type="entry name" value="RNA AND EXPORT FACTOR BINDING PROTEIN"/>
    <property type="match status" value="1"/>
</dbReference>
<dbReference type="CTD" id="8233877"/>
<name>E0V9X1_PEDHC</name>
<evidence type="ECO:0000256" key="2">
    <source>
        <dbReference type="ARBA" id="ARBA00022448"/>
    </source>
</evidence>
<gene>
    <name evidence="10" type="primary">8233877</name>
    <name evidence="9" type="ORF">Phum_PHUM023420</name>
</gene>
<feature type="region of interest" description="Disordered" evidence="7">
    <location>
        <begin position="248"/>
        <end position="290"/>
    </location>
</feature>
<dbReference type="EMBL" id="AAZO01000281">
    <property type="status" value="NOT_ANNOTATED_CDS"/>
    <property type="molecule type" value="Genomic_DNA"/>
</dbReference>
<dbReference type="GO" id="GO:0006406">
    <property type="term" value="P:mRNA export from nucleus"/>
    <property type="evidence" value="ECO:0007669"/>
    <property type="project" value="TreeGrafter"/>
</dbReference>
<dbReference type="InterPro" id="IPR051229">
    <property type="entry name" value="ALYREF_mRNA_export"/>
</dbReference>
<reference evidence="9" key="1">
    <citation type="submission" date="2007-04" db="EMBL/GenBank/DDBJ databases">
        <title>Annotation of Pediculus humanus corporis strain USDA.</title>
        <authorList>
            <person name="Kirkness E."/>
            <person name="Hannick L."/>
            <person name="Hass B."/>
            <person name="Bruggner R."/>
            <person name="Lawson D."/>
            <person name="Bidwell S."/>
            <person name="Joardar V."/>
            <person name="Caler E."/>
            <person name="Walenz B."/>
            <person name="Inman J."/>
            <person name="Schobel S."/>
            <person name="Galinsky K."/>
            <person name="Amedeo P."/>
            <person name="Strausberg R."/>
        </authorList>
    </citation>
    <scope>NUCLEOTIDE SEQUENCE</scope>
    <source>
        <strain evidence="9">USDA</strain>
    </source>
</reference>
<protein>
    <submittedName>
        <fullName evidence="9 10">THO complex subunit, putative</fullName>
    </submittedName>
</protein>
<dbReference type="GeneID" id="8233877"/>
<feature type="domain" description="RRM" evidence="8">
    <location>
        <begin position="165"/>
        <end position="242"/>
    </location>
</feature>